<evidence type="ECO:0000259" key="12">
    <source>
        <dbReference type="PROSITE" id="PS51352"/>
    </source>
</evidence>
<evidence type="ECO:0000256" key="2">
    <source>
        <dbReference type="ARBA" id="ARBA00013017"/>
    </source>
</evidence>
<name>A0A175VM39_AEREN</name>
<dbReference type="InterPro" id="IPR000866">
    <property type="entry name" value="AhpC/TSA"/>
</dbReference>
<dbReference type="Gene3D" id="3.40.30.10">
    <property type="entry name" value="Glutaredoxin"/>
    <property type="match status" value="1"/>
</dbReference>
<keyword evidence="4" id="KW-0049">Antioxidant</keyword>
<keyword evidence="5" id="KW-0560">Oxidoreductase</keyword>
<keyword evidence="7" id="KW-0676">Redox-active center</keyword>
<evidence type="ECO:0000256" key="9">
    <source>
        <dbReference type="ARBA" id="ARBA00038489"/>
    </source>
</evidence>
<dbReference type="OrthoDB" id="9809746at2"/>
<dbReference type="InterPro" id="IPR013766">
    <property type="entry name" value="Thioredoxin_domain"/>
</dbReference>
<evidence type="ECO:0000256" key="6">
    <source>
        <dbReference type="ARBA" id="ARBA00023157"/>
    </source>
</evidence>
<evidence type="ECO:0000256" key="4">
    <source>
        <dbReference type="ARBA" id="ARBA00022862"/>
    </source>
</evidence>
<evidence type="ECO:0000256" key="3">
    <source>
        <dbReference type="ARBA" id="ARBA00022559"/>
    </source>
</evidence>
<sequence length="221" mass="23956">MQTLEQKIKAYDEIKQSKVPAHILAVMDQATEQLRETTLEQGALTTGAQIPDFALPDQHGVTRPLSHYFAQGPVVLNIYRGGWCPYCNLEMQALNAVLPEFRARGVNLIGLTPEKPSSAQDTLTANGLAITVLSDEGNRVSASLGLVFTLAEELRPIYESFGIDIPASNGDDTFTLPVPATYVIGQDGTVLYHFVNVDYTKRVEPATLVAVLDELAAAGKI</sequence>
<evidence type="ECO:0000256" key="7">
    <source>
        <dbReference type="ARBA" id="ARBA00023284"/>
    </source>
</evidence>
<dbReference type="EC" id="1.11.1.24" evidence="2"/>
<dbReference type="STRING" id="29489.VL01_02985"/>
<keyword evidence="3" id="KW-0575">Peroxidase</keyword>
<keyword evidence="6" id="KW-1015">Disulfide bond</keyword>
<dbReference type="RefSeq" id="WP_026457894.1">
    <property type="nucleotide sequence ID" value="NZ_JAEHIG010000002.1"/>
</dbReference>
<protein>
    <recommendedName>
        <fullName evidence="2">thioredoxin-dependent peroxiredoxin</fullName>
        <ecNumber evidence="2">1.11.1.24</ecNumber>
    </recommendedName>
    <alternativeName>
        <fullName evidence="8">Thioredoxin peroxidase</fullName>
    </alternativeName>
    <alternativeName>
        <fullName evidence="10">Thioredoxin-dependent peroxiredoxin Bcp</fullName>
    </alternativeName>
</protein>
<dbReference type="GO" id="GO:0045454">
    <property type="term" value="P:cell redox homeostasis"/>
    <property type="evidence" value="ECO:0007669"/>
    <property type="project" value="TreeGrafter"/>
</dbReference>
<dbReference type="PANTHER" id="PTHR42801">
    <property type="entry name" value="THIOREDOXIN-DEPENDENT PEROXIDE REDUCTASE"/>
    <property type="match status" value="1"/>
</dbReference>
<evidence type="ECO:0000256" key="10">
    <source>
        <dbReference type="ARBA" id="ARBA00042639"/>
    </source>
</evidence>
<accession>A0A175VM39</accession>
<dbReference type="CDD" id="cd02970">
    <property type="entry name" value="PRX_like2"/>
    <property type="match status" value="1"/>
</dbReference>
<evidence type="ECO:0000256" key="11">
    <source>
        <dbReference type="ARBA" id="ARBA00049091"/>
    </source>
</evidence>
<dbReference type="GO" id="GO:0005737">
    <property type="term" value="C:cytoplasm"/>
    <property type="evidence" value="ECO:0007669"/>
    <property type="project" value="TreeGrafter"/>
</dbReference>
<comment type="similarity">
    <text evidence="9">Belongs to the peroxiredoxin family. BCP/PrxQ subfamily.</text>
</comment>
<feature type="domain" description="Thioredoxin" evidence="12">
    <location>
        <begin position="44"/>
        <end position="217"/>
    </location>
</feature>
<comment type="catalytic activity">
    <reaction evidence="11">
        <text>a hydroperoxide + [thioredoxin]-dithiol = an alcohol + [thioredoxin]-disulfide + H2O</text>
        <dbReference type="Rhea" id="RHEA:62620"/>
        <dbReference type="Rhea" id="RHEA-COMP:10698"/>
        <dbReference type="Rhea" id="RHEA-COMP:10700"/>
        <dbReference type="ChEBI" id="CHEBI:15377"/>
        <dbReference type="ChEBI" id="CHEBI:29950"/>
        <dbReference type="ChEBI" id="CHEBI:30879"/>
        <dbReference type="ChEBI" id="CHEBI:35924"/>
        <dbReference type="ChEBI" id="CHEBI:50058"/>
        <dbReference type="EC" id="1.11.1.24"/>
    </reaction>
</comment>
<dbReference type="InterPro" id="IPR036249">
    <property type="entry name" value="Thioredoxin-like_sf"/>
</dbReference>
<evidence type="ECO:0000313" key="14">
    <source>
        <dbReference type="Proteomes" id="UP000078435"/>
    </source>
</evidence>
<dbReference type="GO" id="GO:0008379">
    <property type="term" value="F:thioredoxin peroxidase activity"/>
    <property type="evidence" value="ECO:0007669"/>
    <property type="project" value="TreeGrafter"/>
</dbReference>
<dbReference type="PANTHER" id="PTHR42801:SF7">
    <property type="entry name" value="SLL1159 PROTEIN"/>
    <property type="match status" value="1"/>
</dbReference>
<dbReference type="Proteomes" id="UP000078435">
    <property type="component" value="Unassembled WGS sequence"/>
</dbReference>
<dbReference type="PROSITE" id="PS51352">
    <property type="entry name" value="THIOREDOXIN_2"/>
    <property type="match status" value="1"/>
</dbReference>
<organism evidence="13 14">
    <name type="scientific">Aeromonas enteropelogenes</name>
    <name type="common">Aeromonas trota</name>
    <dbReference type="NCBI Taxonomy" id="29489"/>
    <lineage>
        <taxon>Bacteria</taxon>
        <taxon>Pseudomonadati</taxon>
        <taxon>Pseudomonadota</taxon>
        <taxon>Gammaproteobacteria</taxon>
        <taxon>Aeromonadales</taxon>
        <taxon>Aeromonadaceae</taxon>
        <taxon>Aeromonas</taxon>
    </lineage>
</organism>
<gene>
    <name evidence="13" type="ORF">LCR_07405</name>
</gene>
<evidence type="ECO:0000256" key="1">
    <source>
        <dbReference type="ARBA" id="ARBA00003330"/>
    </source>
</evidence>
<dbReference type="GO" id="GO:0034599">
    <property type="term" value="P:cellular response to oxidative stress"/>
    <property type="evidence" value="ECO:0007669"/>
    <property type="project" value="TreeGrafter"/>
</dbReference>
<dbReference type="SUPFAM" id="SSF52833">
    <property type="entry name" value="Thioredoxin-like"/>
    <property type="match status" value="1"/>
</dbReference>
<comment type="caution">
    <text evidence="13">The sequence shown here is derived from an EMBL/GenBank/DDBJ whole genome shotgun (WGS) entry which is preliminary data.</text>
</comment>
<dbReference type="InterPro" id="IPR050924">
    <property type="entry name" value="Peroxiredoxin_BCP/PrxQ"/>
</dbReference>
<evidence type="ECO:0000256" key="8">
    <source>
        <dbReference type="ARBA" id="ARBA00032824"/>
    </source>
</evidence>
<comment type="function">
    <text evidence="1">Thiol-specific peroxidase that catalyzes the reduction of hydrogen peroxide and organic hydroperoxides to water and alcohols, respectively. Plays a role in cell protection against oxidative stress by detoxifying peroxides and as sensor of hydrogen peroxide-mediated signaling events.</text>
</comment>
<dbReference type="AlphaFoldDB" id="A0A175VM39"/>
<evidence type="ECO:0000256" key="5">
    <source>
        <dbReference type="ARBA" id="ARBA00023002"/>
    </source>
</evidence>
<dbReference type="Pfam" id="PF00578">
    <property type="entry name" value="AhpC-TSA"/>
    <property type="match status" value="1"/>
</dbReference>
<dbReference type="EMBL" id="JMGO02000002">
    <property type="protein sequence ID" value="KXU81517.1"/>
    <property type="molecule type" value="Genomic_DNA"/>
</dbReference>
<reference evidence="13 14" key="1">
    <citation type="submission" date="2016-02" db="EMBL/GenBank/DDBJ databases">
        <title>Draft genome sequence of Aeromonas trota strain 1999lcr isolated from cerebrospinal fluid (CSF).</title>
        <authorList>
            <person name="Dallagassa C.B."/>
            <person name="Prediger K.C."/>
            <person name="Weiss V.A."/>
            <person name="Assis F.E."/>
            <person name="Baura V."/>
            <person name="Cruz L.M."/>
            <person name="Souza E.M."/>
            <person name="Pedrosa F.O."/>
            <person name="Fadel-Picheth C.M."/>
        </authorList>
    </citation>
    <scope>NUCLEOTIDE SEQUENCE [LARGE SCALE GENOMIC DNA]</scope>
    <source>
        <strain evidence="13 14">1999lcr</strain>
    </source>
</reference>
<proteinExistence type="inferred from homology"/>
<evidence type="ECO:0000313" key="13">
    <source>
        <dbReference type="EMBL" id="KXU81517.1"/>
    </source>
</evidence>